<feature type="region of interest" description="Disordered" evidence="2">
    <location>
        <begin position="219"/>
        <end position="321"/>
    </location>
</feature>
<feature type="compositionally biased region" description="Basic and acidic residues" evidence="2">
    <location>
        <begin position="262"/>
        <end position="272"/>
    </location>
</feature>
<evidence type="ECO:0000313" key="3">
    <source>
        <dbReference type="Proteomes" id="UP000887574"/>
    </source>
</evidence>
<feature type="region of interest" description="Disordered" evidence="2">
    <location>
        <begin position="137"/>
        <end position="200"/>
    </location>
</feature>
<feature type="compositionally biased region" description="Polar residues" evidence="2">
    <location>
        <begin position="222"/>
        <end position="232"/>
    </location>
</feature>
<sequence>MEGGIKSATIKRGERHCGGVSGERSADALLSNIDAPPPSPINVMRARMDYYLKMDSARGSSGGPGLPRHTFTDDPFFHNSFPRDSASDVFDDFGSNTGRRRFGGSNHDYLKTTFSTTLVALEDSAMSLPSFAPPCLDEHQPQAQASNDPSMCTANKPHPRGRLVNKDNRVQSQLTSPHYGGSMASGLNRSHQQQPQSGVHVIPVQHQQSAPSTKNIVEINNADPNSYTNGQLNPDKRRRFSNNMPQPTESQNNAPMKVPIVKVEDYSTKEGEQLQPGAVSPAISEQAIPLPPPPSCEPSSTTSSEETQVASKEVQNNNKKPMTNFVPLAGCTEQLINLLDETERRVEQLRETASQLEQEKESVLDILNNVKLSAEILKIEQSEEDELNLTAERILKRCRAVDVIVNTPRNEDQKRALDEVNMLIESIVTKMQDNLEGTKESIQRFLNACSPDEPNGHIDQRFQAKIVACTADDQKKIRRKLAQIISQIDRAERVCQPAN</sequence>
<feature type="compositionally biased region" description="Polar residues" evidence="2">
    <location>
        <begin position="241"/>
        <end position="254"/>
    </location>
</feature>
<keyword evidence="3" id="KW-1185">Reference proteome</keyword>
<dbReference type="PANTHER" id="PTHR12334">
    <property type="entry name" value="BAG FAMILY MOLECULAR CHAPERONE REGULATOR 2"/>
    <property type="match status" value="1"/>
</dbReference>
<feature type="compositionally biased region" description="Low complexity" evidence="2">
    <location>
        <begin position="297"/>
        <end position="307"/>
    </location>
</feature>
<reference evidence="4" key="1">
    <citation type="submission" date="2022-11" db="UniProtKB">
        <authorList>
            <consortium name="WormBaseParasite"/>
        </authorList>
    </citation>
    <scope>IDENTIFICATION</scope>
</reference>
<dbReference type="GO" id="GO:0000774">
    <property type="term" value="F:adenyl-nucleotide exchange factor activity"/>
    <property type="evidence" value="ECO:0007669"/>
    <property type="project" value="InterPro"/>
</dbReference>
<feature type="region of interest" description="Disordered" evidence="2">
    <location>
        <begin position="1"/>
        <end position="22"/>
    </location>
</feature>
<dbReference type="Gene3D" id="1.20.58.890">
    <property type="match status" value="1"/>
</dbReference>
<dbReference type="AlphaFoldDB" id="A0A915CWC1"/>
<dbReference type="GO" id="GO:0050821">
    <property type="term" value="P:protein stabilization"/>
    <property type="evidence" value="ECO:0007669"/>
    <property type="project" value="TreeGrafter"/>
</dbReference>
<dbReference type="WBParaSite" id="jg12859.2">
    <property type="protein sequence ID" value="jg12859.2"/>
    <property type="gene ID" value="jg12859"/>
</dbReference>
<dbReference type="InterPro" id="IPR037689">
    <property type="entry name" value="BAG2"/>
</dbReference>
<feature type="coiled-coil region" evidence="1">
    <location>
        <begin position="332"/>
        <end position="366"/>
    </location>
</feature>
<name>A0A915CWC1_9BILA</name>
<protein>
    <submittedName>
        <fullName evidence="4">BAG family molecular chaperone regulator 2</fullName>
    </submittedName>
</protein>
<accession>A0A915CWC1</accession>
<feature type="compositionally biased region" description="Polar residues" evidence="2">
    <location>
        <begin position="308"/>
        <end position="321"/>
    </location>
</feature>
<dbReference type="Proteomes" id="UP000887574">
    <property type="component" value="Unplaced"/>
</dbReference>
<evidence type="ECO:0000256" key="1">
    <source>
        <dbReference type="SAM" id="Coils"/>
    </source>
</evidence>
<dbReference type="GO" id="GO:0051087">
    <property type="term" value="F:protein-folding chaperone binding"/>
    <property type="evidence" value="ECO:0007669"/>
    <property type="project" value="InterPro"/>
</dbReference>
<proteinExistence type="predicted"/>
<feature type="compositionally biased region" description="Polar residues" evidence="2">
    <location>
        <begin position="185"/>
        <end position="197"/>
    </location>
</feature>
<dbReference type="PANTHER" id="PTHR12334:SF6">
    <property type="entry name" value="BAG FAMILY MOLECULAR CHAPERONE REGULATOR 2"/>
    <property type="match status" value="1"/>
</dbReference>
<feature type="compositionally biased region" description="Polar residues" evidence="2">
    <location>
        <begin position="141"/>
        <end position="153"/>
    </location>
</feature>
<organism evidence="3 4">
    <name type="scientific">Ditylenchus dipsaci</name>
    <dbReference type="NCBI Taxonomy" id="166011"/>
    <lineage>
        <taxon>Eukaryota</taxon>
        <taxon>Metazoa</taxon>
        <taxon>Ecdysozoa</taxon>
        <taxon>Nematoda</taxon>
        <taxon>Chromadorea</taxon>
        <taxon>Rhabditida</taxon>
        <taxon>Tylenchina</taxon>
        <taxon>Tylenchomorpha</taxon>
        <taxon>Sphaerularioidea</taxon>
        <taxon>Anguinidae</taxon>
        <taxon>Anguininae</taxon>
        <taxon>Ditylenchus</taxon>
    </lineage>
</organism>
<evidence type="ECO:0000313" key="4">
    <source>
        <dbReference type="WBParaSite" id="jg12859.2"/>
    </source>
</evidence>
<keyword evidence="1" id="KW-0175">Coiled coil</keyword>
<evidence type="ECO:0000256" key="2">
    <source>
        <dbReference type="SAM" id="MobiDB-lite"/>
    </source>
</evidence>